<dbReference type="EMBL" id="JABXJJ020000037">
    <property type="protein sequence ID" value="MDI5972828.1"/>
    <property type="molecule type" value="Genomic_DNA"/>
</dbReference>
<evidence type="ECO:0008006" key="4">
    <source>
        <dbReference type="Google" id="ProtNLM"/>
    </source>
</evidence>
<keyword evidence="3" id="KW-1185">Reference proteome</keyword>
<evidence type="ECO:0000313" key="3">
    <source>
        <dbReference type="Proteomes" id="UP001156398"/>
    </source>
</evidence>
<proteinExistence type="predicted"/>
<organism evidence="2">
    <name type="scientific">Streptantibioticus silvisoli</name>
    <dbReference type="NCBI Taxonomy" id="2705255"/>
    <lineage>
        <taxon>Bacteria</taxon>
        <taxon>Bacillati</taxon>
        <taxon>Actinomycetota</taxon>
        <taxon>Actinomycetes</taxon>
        <taxon>Kitasatosporales</taxon>
        <taxon>Streptomycetaceae</taxon>
        <taxon>Streptantibioticus</taxon>
    </lineage>
</organism>
<comment type="caution">
    <text evidence="2">The sequence shown here is derived from an EMBL/GenBank/DDBJ whole genome shotgun (WGS) entry which is preliminary data.</text>
</comment>
<gene>
    <name evidence="1" type="ORF">POF43_013865</name>
    <name evidence="2" type="ORF">POF50_026380</name>
</gene>
<dbReference type="RefSeq" id="WP_271315372.1">
    <property type="nucleotide sequence ID" value="NZ_JAAGKO020000017.1"/>
</dbReference>
<evidence type="ECO:0000313" key="1">
    <source>
        <dbReference type="EMBL" id="MDI5963789.1"/>
    </source>
</evidence>
<dbReference type="EMBL" id="JAAGKO020000017">
    <property type="protein sequence ID" value="MDI5963789.1"/>
    <property type="molecule type" value="Genomic_DNA"/>
</dbReference>
<evidence type="ECO:0000313" key="2">
    <source>
        <dbReference type="EMBL" id="MDI5972828.1"/>
    </source>
</evidence>
<dbReference type="AlphaFoldDB" id="A0AA90H2F4"/>
<accession>A0AA90H2F4</accession>
<dbReference type="Proteomes" id="UP001156398">
    <property type="component" value="Unassembled WGS sequence"/>
</dbReference>
<sequence length="384" mass="39757">MTTTPLKGANLYPWDVVGDPDCAPLLAGLGIDRVVLATAYHTVRALTPRHPRHKVVTTPHSAVFFPPDERRWRDAALRPVQVDGGGASFGAAAAELDRAGLRVYAWVVLAHNQRLGTLLPAHAVVNAFGDPYPWALCISSEQVIAYCATLAAEAARQPHVAGVELESCGWYGFGHLHAHDKTGGAAPDPYSRLLLSLCFCPACASGYRGAGLDVPELRAGVRRRLEELFAGRPVPPLEDAVAGAVAAMRVAAADRLREAALSAVREVRPDLPVLLHADPDPLVTGANVGVAPGALFAPGGADGVVLACQKRSEAGLDAVRAYAGRATAGQAVAATVSIVSGMGADLADLAAWSADLGAAGATELRYYHAGLATAADLAALAPHA</sequence>
<reference evidence="2 3" key="1">
    <citation type="submission" date="2023-05" db="EMBL/GenBank/DDBJ databases">
        <title>Streptantibioticus silvisoli sp. nov., acidotolerant actinomycetes 1 from pine litter.</title>
        <authorList>
            <person name="Swiecimska M."/>
            <person name="Golinska P."/>
            <person name="Sangal V."/>
            <person name="Wachnowicz B."/>
            <person name="Goodfellow M."/>
        </authorList>
    </citation>
    <scope>NUCLEOTIDE SEQUENCE</scope>
    <source>
        <strain evidence="2">SL13</strain>
        <strain evidence="1 3">SL54</strain>
    </source>
</reference>
<protein>
    <recommendedName>
        <fullName evidence="4">Alanine-rich protein</fullName>
    </recommendedName>
</protein>
<name>A0AA90H2F4_9ACTN</name>